<sequence length="88" mass="10001">MTVEVCKLETLEAKLGETHPSTLASMSKLAQTYGDQGRREEAEILYYGEFGVNIWELGSDQGGREARIVEHLRPRSSLKFRQELCKVE</sequence>
<gene>
    <name evidence="1" type="ORF">N7494_003724</name>
</gene>
<accession>A0AAD6CZE8</accession>
<evidence type="ECO:0000313" key="1">
    <source>
        <dbReference type="EMBL" id="KAJ5546139.1"/>
    </source>
</evidence>
<keyword evidence="2" id="KW-1185">Reference proteome</keyword>
<reference evidence="1 2" key="1">
    <citation type="journal article" date="2023" name="IMA Fungus">
        <title>Comparative genomic study of the Penicillium genus elucidates a diverse pangenome and 15 lateral gene transfer events.</title>
        <authorList>
            <person name="Petersen C."/>
            <person name="Sorensen T."/>
            <person name="Nielsen M.R."/>
            <person name="Sondergaard T.E."/>
            <person name="Sorensen J.L."/>
            <person name="Fitzpatrick D.A."/>
            <person name="Frisvad J.C."/>
            <person name="Nielsen K.L."/>
        </authorList>
    </citation>
    <scope>NUCLEOTIDE SEQUENCE [LARGE SCALE GENOMIC DNA]</scope>
    <source>
        <strain evidence="1 2">IBT 35679</strain>
    </source>
</reference>
<protein>
    <submittedName>
        <fullName evidence="1">Uncharacterized protein</fullName>
    </submittedName>
</protein>
<dbReference type="Gene3D" id="1.25.40.10">
    <property type="entry name" value="Tetratricopeptide repeat domain"/>
    <property type="match status" value="1"/>
</dbReference>
<dbReference type="Proteomes" id="UP001220324">
    <property type="component" value="Unassembled WGS sequence"/>
</dbReference>
<evidence type="ECO:0000313" key="2">
    <source>
        <dbReference type="Proteomes" id="UP001220324"/>
    </source>
</evidence>
<dbReference type="EMBL" id="JAQIZZ010000003">
    <property type="protein sequence ID" value="KAJ5546139.1"/>
    <property type="molecule type" value="Genomic_DNA"/>
</dbReference>
<name>A0AAD6CZE8_9EURO</name>
<dbReference type="InterPro" id="IPR011990">
    <property type="entry name" value="TPR-like_helical_dom_sf"/>
</dbReference>
<organism evidence="1 2">
    <name type="scientific">Penicillium frequentans</name>
    <dbReference type="NCBI Taxonomy" id="3151616"/>
    <lineage>
        <taxon>Eukaryota</taxon>
        <taxon>Fungi</taxon>
        <taxon>Dikarya</taxon>
        <taxon>Ascomycota</taxon>
        <taxon>Pezizomycotina</taxon>
        <taxon>Eurotiomycetes</taxon>
        <taxon>Eurotiomycetidae</taxon>
        <taxon>Eurotiales</taxon>
        <taxon>Aspergillaceae</taxon>
        <taxon>Penicillium</taxon>
    </lineage>
</organism>
<comment type="caution">
    <text evidence="1">The sequence shown here is derived from an EMBL/GenBank/DDBJ whole genome shotgun (WGS) entry which is preliminary data.</text>
</comment>
<dbReference type="AlphaFoldDB" id="A0AAD6CZE8"/>
<proteinExistence type="predicted"/>